<feature type="transmembrane region" description="Helical" evidence="1">
    <location>
        <begin position="26"/>
        <end position="52"/>
    </location>
</feature>
<sequence length="133" mass="15209">MVSVKNSKTLNEIEAKLRVPEHYKRIWIIIGFVTLCILALTAIPLASLYAKLPQTIANNVAYNWNFTIASKVIVFVSYGVVCVPYLYLTASWIVGVDNITKSKYFHLLIWVVYSIAITLIILAIIFCYRAWMF</sequence>
<feature type="transmembrane region" description="Helical" evidence="1">
    <location>
        <begin position="107"/>
        <end position="131"/>
    </location>
</feature>
<keyword evidence="1" id="KW-0812">Transmembrane</keyword>
<accession>A0ABP9U768</accession>
<protein>
    <submittedName>
        <fullName evidence="2">Uncharacterized protein</fullName>
    </submittedName>
</protein>
<gene>
    <name evidence="2" type="ORF">UREOM_5130</name>
</gene>
<organism evidence="2 3">
    <name type="scientific">Ureaplasma ceti</name>
    <dbReference type="NCBI Taxonomy" id="3119530"/>
    <lineage>
        <taxon>Bacteria</taxon>
        <taxon>Bacillati</taxon>
        <taxon>Mycoplasmatota</taxon>
        <taxon>Mycoplasmoidales</taxon>
        <taxon>Mycoplasmoidaceae</taxon>
        <taxon>Ureaplasma</taxon>
    </lineage>
</organism>
<name>A0ABP9U768_9BACT</name>
<dbReference type="EMBL" id="BAABQM010000003">
    <property type="protein sequence ID" value="GAA5414802.1"/>
    <property type="molecule type" value="Genomic_DNA"/>
</dbReference>
<keyword evidence="1" id="KW-0472">Membrane</keyword>
<feature type="transmembrane region" description="Helical" evidence="1">
    <location>
        <begin position="72"/>
        <end position="95"/>
    </location>
</feature>
<comment type="caution">
    <text evidence="2">The sequence shown here is derived from an EMBL/GenBank/DDBJ whole genome shotgun (WGS) entry which is preliminary data.</text>
</comment>
<keyword evidence="3" id="KW-1185">Reference proteome</keyword>
<evidence type="ECO:0000256" key="1">
    <source>
        <dbReference type="SAM" id="Phobius"/>
    </source>
</evidence>
<evidence type="ECO:0000313" key="3">
    <source>
        <dbReference type="Proteomes" id="UP001449582"/>
    </source>
</evidence>
<dbReference type="Proteomes" id="UP001449582">
    <property type="component" value="Unassembled WGS sequence"/>
</dbReference>
<keyword evidence="1" id="KW-1133">Transmembrane helix</keyword>
<reference evidence="2" key="1">
    <citation type="submission" date="2024-02" db="EMBL/GenBank/DDBJ databases">
        <title>Draft genome sequence of new strains in genus Ureaplasma.</title>
        <authorList>
            <person name="Nakajima Y."/>
            <person name="Segawa T."/>
        </authorList>
    </citation>
    <scope>NUCLEOTIDE SEQUENCE [LARGE SCALE GENOMIC DNA]</scope>
    <source>
        <strain evidence="2">OM1</strain>
    </source>
</reference>
<dbReference type="RefSeq" id="WP_353289962.1">
    <property type="nucleotide sequence ID" value="NZ_BAABQM010000003.1"/>
</dbReference>
<evidence type="ECO:0000313" key="2">
    <source>
        <dbReference type="EMBL" id="GAA5414802.1"/>
    </source>
</evidence>
<proteinExistence type="predicted"/>